<keyword evidence="6 10" id="KW-1133">Transmembrane helix</keyword>
<dbReference type="GO" id="GO:0019367">
    <property type="term" value="P:fatty acid elongation, saturated fatty acid"/>
    <property type="evidence" value="ECO:0007669"/>
    <property type="project" value="TreeGrafter"/>
</dbReference>
<evidence type="ECO:0000256" key="10">
    <source>
        <dbReference type="RuleBase" id="RU361115"/>
    </source>
</evidence>
<dbReference type="GO" id="GO:0042761">
    <property type="term" value="P:very long-chain fatty acid biosynthetic process"/>
    <property type="evidence" value="ECO:0007669"/>
    <property type="project" value="TreeGrafter"/>
</dbReference>
<comment type="caution">
    <text evidence="10">Lacks conserved residue(s) required for the propagation of feature annotation.</text>
</comment>
<feature type="transmembrane region" description="Helical" evidence="10">
    <location>
        <begin position="220"/>
        <end position="243"/>
    </location>
</feature>
<dbReference type="PANTHER" id="PTHR11157">
    <property type="entry name" value="FATTY ACID ACYL TRANSFERASE-RELATED"/>
    <property type="match status" value="1"/>
</dbReference>
<dbReference type="InterPro" id="IPR002076">
    <property type="entry name" value="ELO_fam"/>
</dbReference>
<comment type="caution">
    <text evidence="11">The sequence shown here is derived from an EMBL/GenBank/DDBJ whole genome shotgun (WGS) entry which is preliminary data.</text>
</comment>
<evidence type="ECO:0000256" key="4">
    <source>
        <dbReference type="ARBA" id="ARBA00022692"/>
    </source>
</evidence>
<evidence type="ECO:0000256" key="8">
    <source>
        <dbReference type="ARBA" id="ARBA00023136"/>
    </source>
</evidence>
<dbReference type="GO" id="GO:0030148">
    <property type="term" value="P:sphingolipid biosynthetic process"/>
    <property type="evidence" value="ECO:0007669"/>
    <property type="project" value="TreeGrafter"/>
</dbReference>
<reference evidence="11 12" key="1">
    <citation type="journal article" date="2022" name="Nat. Ecol. Evol.">
        <title>A masculinizing supergene underlies an exaggerated male reproductive morph in a spider.</title>
        <authorList>
            <person name="Hendrickx F."/>
            <person name="De Corte Z."/>
            <person name="Sonet G."/>
            <person name="Van Belleghem S.M."/>
            <person name="Kostlbacher S."/>
            <person name="Vangestel C."/>
        </authorList>
    </citation>
    <scope>NUCLEOTIDE SEQUENCE [LARGE SCALE GENOMIC DNA]</scope>
    <source>
        <strain evidence="11">W744_W776</strain>
    </source>
</reference>
<dbReference type="GO" id="GO:0005789">
    <property type="term" value="C:endoplasmic reticulum membrane"/>
    <property type="evidence" value="ECO:0007669"/>
    <property type="project" value="TreeGrafter"/>
</dbReference>
<comment type="similarity">
    <text evidence="10">Belongs to the ELO family.</text>
</comment>
<proteinExistence type="inferred from homology"/>
<keyword evidence="9 10" id="KW-0275">Fatty acid biosynthesis</keyword>
<keyword evidence="8 10" id="KW-0472">Membrane</keyword>
<dbReference type="GO" id="GO:0034625">
    <property type="term" value="P:fatty acid elongation, monounsaturated fatty acid"/>
    <property type="evidence" value="ECO:0007669"/>
    <property type="project" value="TreeGrafter"/>
</dbReference>
<name>A0AAV6VA35_9ARAC</name>
<gene>
    <name evidence="11" type="ORF">JTE90_005106</name>
</gene>
<keyword evidence="7 10" id="KW-0443">Lipid metabolism</keyword>
<organism evidence="11 12">
    <name type="scientific">Oedothorax gibbosus</name>
    <dbReference type="NCBI Taxonomy" id="931172"/>
    <lineage>
        <taxon>Eukaryota</taxon>
        <taxon>Metazoa</taxon>
        <taxon>Ecdysozoa</taxon>
        <taxon>Arthropoda</taxon>
        <taxon>Chelicerata</taxon>
        <taxon>Arachnida</taxon>
        <taxon>Araneae</taxon>
        <taxon>Araneomorphae</taxon>
        <taxon>Entelegynae</taxon>
        <taxon>Araneoidea</taxon>
        <taxon>Linyphiidae</taxon>
        <taxon>Erigoninae</taxon>
        <taxon>Oedothorax</taxon>
    </lineage>
</organism>
<evidence type="ECO:0000256" key="9">
    <source>
        <dbReference type="ARBA" id="ARBA00023160"/>
    </source>
</evidence>
<feature type="non-terminal residue" evidence="11">
    <location>
        <position position="265"/>
    </location>
</feature>
<dbReference type="GO" id="GO:0034626">
    <property type="term" value="P:fatty acid elongation, polyunsaturated fatty acid"/>
    <property type="evidence" value="ECO:0007669"/>
    <property type="project" value="TreeGrafter"/>
</dbReference>
<evidence type="ECO:0000256" key="2">
    <source>
        <dbReference type="ARBA" id="ARBA00022516"/>
    </source>
</evidence>
<keyword evidence="12" id="KW-1185">Reference proteome</keyword>
<evidence type="ECO:0000256" key="1">
    <source>
        <dbReference type="ARBA" id="ARBA00004141"/>
    </source>
</evidence>
<dbReference type="AlphaFoldDB" id="A0AAV6VA35"/>
<comment type="catalytic activity">
    <reaction evidence="10">
        <text>a very-long-chain acyl-CoA + malonyl-CoA + H(+) = a very-long-chain 3-oxoacyl-CoA + CO2 + CoA</text>
        <dbReference type="Rhea" id="RHEA:32727"/>
        <dbReference type="ChEBI" id="CHEBI:15378"/>
        <dbReference type="ChEBI" id="CHEBI:16526"/>
        <dbReference type="ChEBI" id="CHEBI:57287"/>
        <dbReference type="ChEBI" id="CHEBI:57384"/>
        <dbReference type="ChEBI" id="CHEBI:90725"/>
        <dbReference type="ChEBI" id="CHEBI:90736"/>
        <dbReference type="EC" id="2.3.1.199"/>
    </reaction>
</comment>
<dbReference type="Proteomes" id="UP000827092">
    <property type="component" value="Unassembled WGS sequence"/>
</dbReference>
<keyword evidence="2 10" id="KW-0444">Lipid biosynthesis</keyword>
<dbReference type="PANTHER" id="PTHR11157:SF103">
    <property type="entry name" value="ELONGATION OF VERY LONG CHAIN FATTY ACIDS PROTEIN"/>
    <property type="match status" value="1"/>
</dbReference>
<evidence type="ECO:0000313" key="12">
    <source>
        <dbReference type="Proteomes" id="UP000827092"/>
    </source>
</evidence>
<accession>A0AAV6VA35</accession>
<dbReference type="GO" id="GO:0009922">
    <property type="term" value="F:fatty acid elongase activity"/>
    <property type="evidence" value="ECO:0007669"/>
    <property type="project" value="UniProtKB-EC"/>
</dbReference>
<comment type="subcellular location">
    <subcellularLocation>
        <location evidence="1">Membrane</location>
        <topology evidence="1">Multi-pass membrane protein</topology>
    </subcellularLocation>
</comment>
<evidence type="ECO:0000256" key="6">
    <source>
        <dbReference type="ARBA" id="ARBA00022989"/>
    </source>
</evidence>
<evidence type="ECO:0000313" key="11">
    <source>
        <dbReference type="EMBL" id="KAG8193459.1"/>
    </source>
</evidence>
<evidence type="ECO:0000256" key="3">
    <source>
        <dbReference type="ARBA" id="ARBA00022679"/>
    </source>
</evidence>
<keyword evidence="5 10" id="KW-0276">Fatty acid metabolism</keyword>
<sequence length="265" mass="31692">MKNYTLHKFVDLSRDANAAVIFLKTEKRNKVETHCGKKISITSSIEKYIVGVFERTSSANMIFDSLHNFFFGVDDFAKKIQFGHPYAPYCIVSFYIIFSKWIGPTLMKHRKPFELKNILIFYNFFQMIGNTYLTIKTFEGLIRFWSVRCQDYHASPEMAVLVKDFYLSLWHIYLIKYIDLLDAVFFVLRKKENQITFLHLFHHAVICIMAYIYYTHLDVAYYLLVGLAINFFIHVVMYIYYFLSAFGPHMQKYLWWKKYLTTLQM</sequence>
<evidence type="ECO:0000256" key="7">
    <source>
        <dbReference type="ARBA" id="ARBA00023098"/>
    </source>
</evidence>
<feature type="transmembrane region" description="Helical" evidence="10">
    <location>
        <begin position="115"/>
        <end position="135"/>
    </location>
</feature>
<keyword evidence="4 10" id="KW-0812">Transmembrane</keyword>
<dbReference type="EC" id="2.3.1.199" evidence="10"/>
<dbReference type="EMBL" id="JAFNEN010000121">
    <property type="protein sequence ID" value="KAG8193459.1"/>
    <property type="molecule type" value="Genomic_DNA"/>
</dbReference>
<feature type="transmembrane region" description="Helical" evidence="10">
    <location>
        <begin position="195"/>
        <end position="214"/>
    </location>
</feature>
<dbReference type="Pfam" id="PF01151">
    <property type="entry name" value="ELO"/>
    <property type="match status" value="1"/>
</dbReference>
<feature type="transmembrane region" description="Helical" evidence="10">
    <location>
        <begin position="165"/>
        <end position="188"/>
    </location>
</feature>
<keyword evidence="3 10" id="KW-0808">Transferase</keyword>
<evidence type="ECO:0000256" key="5">
    <source>
        <dbReference type="ARBA" id="ARBA00022832"/>
    </source>
</evidence>
<protein>
    <recommendedName>
        <fullName evidence="10">Elongation of very long chain fatty acids protein</fullName>
        <ecNumber evidence="10">2.3.1.199</ecNumber>
    </recommendedName>
    <alternativeName>
        <fullName evidence="10">Very-long-chain 3-oxoacyl-CoA synthase</fullName>
    </alternativeName>
</protein>